<proteinExistence type="predicted"/>
<sequence length="123" mass="13584">MVGYNFLILAALAMKSAASTVPRMSHCQKDCGMAVFESTDCTGWDKIRCICEDTMFTDRLVDCLSATPGCAKDIPSIKRQLCSKCRKAKIDGNDRPYVCKNSTQSTSVHKTHKNKKHGPNQGH</sequence>
<feature type="chain" id="PRO_5016120972" evidence="2">
    <location>
        <begin position="19"/>
        <end position="123"/>
    </location>
</feature>
<feature type="region of interest" description="Disordered" evidence="1">
    <location>
        <begin position="93"/>
        <end position="123"/>
    </location>
</feature>
<keyword evidence="4" id="KW-1185">Reference proteome</keyword>
<feature type="compositionally biased region" description="Basic residues" evidence="1">
    <location>
        <begin position="109"/>
        <end position="123"/>
    </location>
</feature>
<dbReference type="EMBL" id="FQNC01000048">
    <property type="protein sequence ID" value="SGY79384.1"/>
    <property type="molecule type" value="Genomic_DNA"/>
</dbReference>
<dbReference type="Proteomes" id="UP000249464">
    <property type="component" value="Unassembled WGS sequence"/>
</dbReference>
<evidence type="ECO:0000313" key="3">
    <source>
        <dbReference type="EMBL" id="SGY79384.1"/>
    </source>
</evidence>
<evidence type="ECO:0000256" key="2">
    <source>
        <dbReference type="SAM" id="SignalP"/>
    </source>
</evidence>
<gene>
    <name evidence="3" type="primary">BQ5605_C008g05117</name>
    <name evidence="3" type="ORF">BQ5605_C008G05117</name>
</gene>
<feature type="signal peptide" evidence="2">
    <location>
        <begin position="1"/>
        <end position="18"/>
    </location>
</feature>
<dbReference type="AlphaFoldDB" id="A0A2X0N661"/>
<keyword evidence="2" id="KW-0732">Signal</keyword>
<accession>A0A2X0N661</accession>
<name>A0A2X0N661_9BASI</name>
<evidence type="ECO:0000313" key="4">
    <source>
        <dbReference type="Proteomes" id="UP000249464"/>
    </source>
</evidence>
<evidence type="ECO:0000256" key="1">
    <source>
        <dbReference type="SAM" id="MobiDB-lite"/>
    </source>
</evidence>
<reference evidence="3 4" key="1">
    <citation type="submission" date="2016-11" db="EMBL/GenBank/DDBJ databases">
        <authorList>
            <person name="Jaros S."/>
            <person name="Januszkiewicz K."/>
            <person name="Wedrychowicz H."/>
        </authorList>
    </citation>
    <scope>NUCLEOTIDE SEQUENCE [LARGE SCALE GENOMIC DNA]</scope>
</reference>
<organism evidence="3 4">
    <name type="scientific">Microbotryum silenes-dioicae</name>
    <dbReference type="NCBI Taxonomy" id="796604"/>
    <lineage>
        <taxon>Eukaryota</taxon>
        <taxon>Fungi</taxon>
        <taxon>Dikarya</taxon>
        <taxon>Basidiomycota</taxon>
        <taxon>Pucciniomycotina</taxon>
        <taxon>Microbotryomycetes</taxon>
        <taxon>Microbotryales</taxon>
        <taxon>Microbotryaceae</taxon>
        <taxon>Microbotryum</taxon>
    </lineage>
</organism>
<protein>
    <submittedName>
        <fullName evidence="3">BQ5605_C008g05117 protein</fullName>
    </submittedName>
</protein>